<dbReference type="RefSeq" id="WP_283425314.1">
    <property type="nucleotide sequence ID" value="NZ_FXTY01000002.1"/>
</dbReference>
<keyword evidence="3" id="KW-1185">Reference proteome</keyword>
<feature type="signal peptide" evidence="1">
    <location>
        <begin position="1"/>
        <end position="27"/>
    </location>
</feature>
<sequence length="85" mass="8959">MFAKHTFLTAAATLTLALALGAVPASALGGDDPIEGIDIIIKGLPDSRPIAPVSVGDDEKESAELKRKPKKIWILPDPKLQKSSN</sequence>
<protein>
    <submittedName>
        <fullName evidence="2">Uncharacterized protein</fullName>
    </submittedName>
</protein>
<dbReference type="Proteomes" id="UP001157961">
    <property type="component" value="Unassembled WGS sequence"/>
</dbReference>
<evidence type="ECO:0000313" key="3">
    <source>
        <dbReference type="Proteomes" id="UP001157961"/>
    </source>
</evidence>
<reference evidence="2 3" key="1">
    <citation type="submission" date="2017-05" db="EMBL/GenBank/DDBJ databases">
        <authorList>
            <person name="Varghese N."/>
            <person name="Submissions S."/>
        </authorList>
    </citation>
    <scope>NUCLEOTIDE SEQUENCE [LARGE SCALE GENOMIC DNA]</scope>
    <source>
        <strain evidence="2 3">DSM 29734</strain>
    </source>
</reference>
<accession>A0ABY1NPA6</accession>
<proteinExistence type="predicted"/>
<name>A0ABY1NPA6_9RHOB</name>
<keyword evidence="1" id="KW-0732">Signal</keyword>
<dbReference type="EMBL" id="FXTY01000002">
    <property type="protein sequence ID" value="SMP13808.1"/>
    <property type="molecule type" value="Genomic_DNA"/>
</dbReference>
<organism evidence="2 3">
    <name type="scientific">Shimia sagamensis</name>
    <dbReference type="NCBI Taxonomy" id="1566352"/>
    <lineage>
        <taxon>Bacteria</taxon>
        <taxon>Pseudomonadati</taxon>
        <taxon>Pseudomonadota</taxon>
        <taxon>Alphaproteobacteria</taxon>
        <taxon>Rhodobacterales</taxon>
        <taxon>Roseobacteraceae</taxon>
    </lineage>
</organism>
<evidence type="ECO:0000256" key="1">
    <source>
        <dbReference type="SAM" id="SignalP"/>
    </source>
</evidence>
<feature type="chain" id="PRO_5047310946" evidence="1">
    <location>
        <begin position="28"/>
        <end position="85"/>
    </location>
</feature>
<gene>
    <name evidence="2" type="ORF">SAMN06265373_102589</name>
</gene>
<evidence type="ECO:0000313" key="2">
    <source>
        <dbReference type="EMBL" id="SMP13808.1"/>
    </source>
</evidence>
<comment type="caution">
    <text evidence="2">The sequence shown here is derived from an EMBL/GenBank/DDBJ whole genome shotgun (WGS) entry which is preliminary data.</text>
</comment>